<feature type="region of interest" description="Disordered" evidence="1">
    <location>
        <begin position="1"/>
        <end position="23"/>
    </location>
</feature>
<dbReference type="Proteomes" id="UP000249447">
    <property type="component" value="Chromosome"/>
</dbReference>
<dbReference type="KEGG" id="lmb:C9I47_2505"/>
<keyword evidence="2" id="KW-0812">Transmembrane</keyword>
<accession>A0A2U9T6L3</accession>
<keyword evidence="4" id="KW-1185">Reference proteome</keyword>
<sequence>MNDPSDNDDLRHGDGKHAPLPDSLRWQLRAMRRDQPPARDLWPDIAARLPPRDAVAPSRRPARWLAPVAMAASLLLVVGVLGWNGTLRPAGSPPPLAATGPAPAIEPATVQAPSKLALETAGMARQYQAAFDQLGAVPADSSLHPALAELDRNAELILQALSEQPDSRLLLERLHRTYARRLALSQRLVHS</sequence>
<evidence type="ECO:0000313" key="3">
    <source>
        <dbReference type="EMBL" id="AWV08183.1"/>
    </source>
</evidence>
<evidence type="ECO:0000313" key="4">
    <source>
        <dbReference type="Proteomes" id="UP000249447"/>
    </source>
</evidence>
<feature type="compositionally biased region" description="Basic and acidic residues" evidence="1">
    <location>
        <begin position="8"/>
        <end position="19"/>
    </location>
</feature>
<dbReference type="OrthoDB" id="5999392at2"/>
<keyword evidence="2" id="KW-0472">Membrane</keyword>
<evidence type="ECO:0008006" key="5">
    <source>
        <dbReference type="Google" id="ProtNLM"/>
    </source>
</evidence>
<keyword evidence="2" id="KW-1133">Transmembrane helix</keyword>
<proteinExistence type="predicted"/>
<dbReference type="AlphaFoldDB" id="A0A2U9T6L3"/>
<gene>
    <name evidence="3" type="ORF">C9I47_2505</name>
</gene>
<name>A0A2U9T6L3_9GAMM</name>
<organism evidence="3 4">
    <name type="scientific">Marilutibacter maris</name>
    <dbReference type="NCBI Taxonomy" id="1605891"/>
    <lineage>
        <taxon>Bacteria</taxon>
        <taxon>Pseudomonadati</taxon>
        <taxon>Pseudomonadota</taxon>
        <taxon>Gammaproteobacteria</taxon>
        <taxon>Lysobacterales</taxon>
        <taxon>Lysobacteraceae</taxon>
        <taxon>Marilutibacter</taxon>
    </lineage>
</organism>
<feature type="transmembrane region" description="Helical" evidence="2">
    <location>
        <begin position="64"/>
        <end position="83"/>
    </location>
</feature>
<evidence type="ECO:0000256" key="1">
    <source>
        <dbReference type="SAM" id="MobiDB-lite"/>
    </source>
</evidence>
<evidence type="ECO:0000256" key="2">
    <source>
        <dbReference type="SAM" id="Phobius"/>
    </source>
</evidence>
<protein>
    <recommendedName>
        <fullName evidence="5">Anti-sigma factor</fullName>
    </recommendedName>
</protein>
<dbReference type="EMBL" id="CP029843">
    <property type="protein sequence ID" value="AWV08183.1"/>
    <property type="molecule type" value="Genomic_DNA"/>
</dbReference>
<dbReference type="RefSeq" id="WP_111267231.1">
    <property type="nucleotide sequence ID" value="NZ_CP029843.1"/>
</dbReference>
<reference evidence="3 4" key="1">
    <citation type="submission" date="2018-05" db="EMBL/GenBank/DDBJ databases">
        <title>The complete genome of Lysobacter maris HZ9B, a marine bacterium antagonistic against terrestrial plant pathogens.</title>
        <authorList>
            <person name="Zhang X.-Q."/>
        </authorList>
    </citation>
    <scope>NUCLEOTIDE SEQUENCE [LARGE SCALE GENOMIC DNA]</scope>
    <source>
        <strain evidence="3 4">HZ9B</strain>
    </source>
</reference>